<evidence type="ECO:0000313" key="2">
    <source>
        <dbReference type="EMBL" id="EKX40335.1"/>
    </source>
</evidence>
<reference evidence="3" key="3">
    <citation type="submission" date="2015-06" db="UniProtKB">
        <authorList>
            <consortium name="EnsemblProtists"/>
        </authorList>
    </citation>
    <scope>IDENTIFICATION</scope>
</reference>
<reference evidence="2 4" key="1">
    <citation type="journal article" date="2012" name="Nature">
        <title>Algal genomes reveal evolutionary mosaicism and the fate of nucleomorphs.</title>
        <authorList>
            <consortium name="DOE Joint Genome Institute"/>
            <person name="Curtis B.A."/>
            <person name="Tanifuji G."/>
            <person name="Burki F."/>
            <person name="Gruber A."/>
            <person name="Irimia M."/>
            <person name="Maruyama S."/>
            <person name="Arias M.C."/>
            <person name="Ball S.G."/>
            <person name="Gile G.H."/>
            <person name="Hirakawa Y."/>
            <person name="Hopkins J.F."/>
            <person name="Kuo A."/>
            <person name="Rensing S.A."/>
            <person name="Schmutz J."/>
            <person name="Symeonidi A."/>
            <person name="Elias M."/>
            <person name="Eveleigh R.J."/>
            <person name="Herman E.K."/>
            <person name="Klute M.J."/>
            <person name="Nakayama T."/>
            <person name="Obornik M."/>
            <person name="Reyes-Prieto A."/>
            <person name="Armbrust E.V."/>
            <person name="Aves S.J."/>
            <person name="Beiko R.G."/>
            <person name="Coutinho P."/>
            <person name="Dacks J.B."/>
            <person name="Durnford D.G."/>
            <person name="Fast N.M."/>
            <person name="Green B.R."/>
            <person name="Grisdale C.J."/>
            <person name="Hempel F."/>
            <person name="Henrissat B."/>
            <person name="Hoppner M.P."/>
            <person name="Ishida K."/>
            <person name="Kim E."/>
            <person name="Koreny L."/>
            <person name="Kroth P.G."/>
            <person name="Liu Y."/>
            <person name="Malik S.B."/>
            <person name="Maier U.G."/>
            <person name="McRose D."/>
            <person name="Mock T."/>
            <person name="Neilson J.A."/>
            <person name="Onodera N.T."/>
            <person name="Poole A.M."/>
            <person name="Pritham E.J."/>
            <person name="Richards T.A."/>
            <person name="Rocap G."/>
            <person name="Roy S.W."/>
            <person name="Sarai C."/>
            <person name="Schaack S."/>
            <person name="Shirato S."/>
            <person name="Slamovits C.H."/>
            <person name="Spencer D.F."/>
            <person name="Suzuki S."/>
            <person name="Worden A.Z."/>
            <person name="Zauner S."/>
            <person name="Barry K."/>
            <person name="Bell C."/>
            <person name="Bharti A.K."/>
            <person name="Crow J.A."/>
            <person name="Grimwood J."/>
            <person name="Kramer R."/>
            <person name="Lindquist E."/>
            <person name="Lucas S."/>
            <person name="Salamov A."/>
            <person name="McFadden G.I."/>
            <person name="Lane C.E."/>
            <person name="Keeling P.J."/>
            <person name="Gray M.W."/>
            <person name="Grigoriev I.V."/>
            <person name="Archibald J.M."/>
        </authorList>
    </citation>
    <scope>NUCLEOTIDE SEQUENCE</scope>
    <source>
        <strain evidence="2 4">CCMP2712</strain>
    </source>
</reference>
<feature type="signal peptide" evidence="1">
    <location>
        <begin position="1"/>
        <end position="22"/>
    </location>
</feature>
<dbReference type="PaxDb" id="55529-EKX40335"/>
<reference evidence="4" key="2">
    <citation type="submission" date="2012-11" db="EMBL/GenBank/DDBJ databases">
        <authorList>
            <person name="Kuo A."/>
            <person name="Curtis B.A."/>
            <person name="Tanifuji G."/>
            <person name="Burki F."/>
            <person name="Gruber A."/>
            <person name="Irimia M."/>
            <person name="Maruyama S."/>
            <person name="Arias M.C."/>
            <person name="Ball S.G."/>
            <person name="Gile G.H."/>
            <person name="Hirakawa Y."/>
            <person name="Hopkins J.F."/>
            <person name="Rensing S.A."/>
            <person name="Schmutz J."/>
            <person name="Symeonidi A."/>
            <person name="Elias M."/>
            <person name="Eveleigh R.J."/>
            <person name="Herman E.K."/>
            <person name="Klute M.J."/>
            <person name="Nakayama T."/>
            <person name="Obornik M."/>
            <person name="Reyes-Prieto A."/>
            <person name="Armbrust E.V."/>
            <person name="Aves S.J."/>
            <person name="Beiko R.G."/>
            <person name="Coutinho P."/>
            <person name="Dacks J.B."/>
            <person name="Durnford D.G."/>
            <person name="Fast N.M."/>
            <person name="Green B.R."/>
            <person name="Grisdale C."/>
            <person name="Hempe F."/>
            <person name="Henrissat B."/>
            <person name="Hoppner M.P."/>
            <person name="Ishida K.-I."/>
            <person name="Kim E."/>
            <person name="Koreny L."/>
            <person name="Kroth P.G."/>
            <person name="Liu Y."/>
            <person name="Malik S.-B."/>
            <person name="Maier U.G."/>
            <person name="McRose D."/>
            <person name="Mock T."/>
            <person name="Neilson J.A."/>
            <person name="Onodera N.T."/>
            <person name="Poole A.M."/>
            <person name="Pritham E.J."/>
            <person name="Richards T.A."/>
            <person name="Rocap G."/>
            <person name="Roy S.W."/>
            <person name="Sarai C."/>
            <person name="Schaack S."/>
            <person name="Shirato S."/>
            <person name="Slamovits C.H."/>
            <person name="Spencer D.F."/>
            <person name="Suzuki S."/>
            <person name="Worden A.Z."/>
            <person name="Zauner S."/>
            <person name="Barry K."/>
            <person name="Bell C."/>
            <person name="Bharti A.K."/>
            <person name="Crow J.A."/>
            <person name="Grimwood J."/>
            <person name="Kramer R."/>
            <person name="Lindquist E."/>
            <person name="Lucas S."/>
            <person name="Salamov A."/>
            <person name="McFadden G.I."/>
            <person name="Lane C.E."/>
            <person name="Keeling P.J."/>
            <person name="Gray M.W."/>
            <person name="Grigoriev I.V."/>
            <person name="Archibald J.M."/>
        </authorList>
    </citation>
    <scope>NUCLEOTIDE SEQUENCE</scope>
    <source>
        <strain evidence="4">CCMP2712</strain>
    </source>
</reference>
<dbReference type="Proteomes" id="UP000011087">
    <property type="component" value="Unassembled WGS sequence"/>
</dbReference>
<feature type="chain" id="PRO_5008770543" evidence="1">
    <location>
        <begin position="23"/>
        <end position="289"/>
    </location>
</feature>
<protein>
    <submittedName>
        <fullName evidence="2 3">Uncharacterized protein</fullName>
    </submittedName>
</protein>
<evidence type="ECO:0000256" key="1">
    <source>
        <dbReference type="SAM" id="SignalP"/>
    </source>
</evidence>
<dbReference type="GeneID" id="17297144"/>
<dbReference type="EMBL" id="JH993032">
    <property type="protein sequence ID" value="EKX40335.1"/>
    <property type="molecule type" value="Genomic_DNA"/>
</dbReference>
<proteinExistence type="predicted"/>
<dbReference type="KEGG" id="gtt:GUITHDRAFT_154160"/>
<evidence type="ECO:0000313" key="3">
    <source>
        <dbReference type="EnsemblProtists" id="EKX40335"/>
    </source>
</evidence>
<sequence length="289" mass="32279">MEIKFRELVFLILSLSLCVVQGQDQYLMKDGYCKDFSLIPNPSQPSQCQFLCDRFKSVYNGGNDCIPSLALMKEIIDSVLHPSLSNASSTLEANAKTMFSGNFLTKSCYLNMYQDWQNRDYACSDLTNAAQAKESALRRFIIQFLPNKYHASETSADFYCITTMFRIRNLMDNQLFPSSSCTQNGKSLTPLTYDFSTSCPSACWTATLKNLLSATENKGYCCASLYYQEIIKFLYAETSPSDINSQCSSIPCTSYDSALTACNTANPGNTDYKTDMLTSSGKCEHAVHV</sequence>
<dbReference type="EnsemblProtists" id="EKX40335">
    <property type="protein sequence ID" value="EKX40335"/>
    <property type="gene ID" value="GUITHDRAFT_154160"/>
</dbReference>
<organism evidence="2">
    <name type="scientific">Guillardia theta (strain CCMP2712)</name>
    <name type="common">Cryptophyte</name>
    <dbReference type="NCBI Taxonomy" id="905079"/>
    <lineage>
        <taxon>Eukaryota</taxon>
        <taxon>Cryptophyceae</taxon>
        <taxon>Pyrenomonadales</taxon>
        <taxon>Geminigeraceae</taxon>
        <taxon>Guillardia</taxon>
    </lineage>
</organism>
<name>L1IWX1_GUITC</name>
<keyword evidence="1" id="KW-0732">Signal</keyword>
<dbReference type="AlphaFoldDB" id="L1IWX1"/>
<evidence type="ECO:0000313" key="4">
    <source>
        <dbReference type="Proteomes" id="UP000011087"/>
    </source>
</evidence>
<dbReference type="RefSeq" id="XP_005827315.1">
    <property type="nucleotide sequence ID" value="XM_005827258.1"/>
</dbReference>
<gene>
    <name evidence="2" type="ORF">GUITHDRAFT_154160</name>
</gene>
<accession>L1IWX1</accession>
<dbReference type="HOGENOM" id="CLU_964577_0_0_1"/>
<keyword evidence="4" id="KW-1185">Reference proteome</keyword>